<dbReference type="HOGENOM" id="CLU_526962_0_0_1"/>
<dbReference type="KEGG" id="tmn:UCRPA7_2899"/>
<dbReference type="Gene3D" id="1.20.1280.50">
    <property type="match status" value="1"/>
</dbReference>
<evidence type="ECO:0000313" key="3">
    <source>
        <dbReference type="EMBL" id="EOO01605.1"/>
    </source>
</evidence>
<dbReference type="Pfam" id="PF00646">
    <property type="entry name" value="F-box"/>
    <property type="match status" value="1"/>
</dbReference>
<dbReference type="RefSeq" id="XP_007913662.1">
    <property type="nucleotide sequence ID" value="XM_007915471.1"/>
</dbReference>
<evidence type="ECO:0000256" key="1">
    <source>
        <dbReference type="SAM" id="MobiDB-lite"/>
    </source>
</evidence>
<gene>
    <name evidence="3" type="ORF">UCRPA7_2899</name>
</gene>
<dbReference type="SUPFAM" id="SSF81383">
    <property type="entry name" value="F-box domain"/>
    <property type="match status" value="1"/>
</dbReference>
<evidence type="ECO:0000313" key="4">
    <source>
        <dbReference type="Proteomes" id="UP000014074"/>
    </source>
</evidence>
<feature type="region of interest" description="Disordered" evidence="1">
    <location>
        <begin position="1"/>
        <end position="65"/>
    </location>
</feature>
<organism evidence="3 4">
    <name type="scientific">Phaeoacremonium minimum (strain UCR-PA7)</name>
    <name type="common">Esca disease fungus</name>
    <name type="synonym">Togninia minima</name>
    <dbReference type="NCBI Taxonomy" id="1286976"/>
    <lineage>
        <taxon>Eukaryota</taxon>
        <taxon>Fungi</taxon>
        <taxon>Dikarya</taxon>
        <taxon>Ascomycota</taxon>
        <taxon>Pezizomycotina</taxon>
        <taxon>Sordariomycetes</taxon>
        <taxon>Sordariomycetidae</taxon>
        <taxon>Togniniales</taxon>
        <taxon>Togniniaceae</taxon>
        <taxon>Phaeoacremonium</taxon>
    </lineage>
</organism>
<dbReference type="CDD" id="cd09917">
    <property type="entry name" value="F-box_SF"/>
    <property type="match status" value="1"/>
</dbReference>
<evidence type="ECO:0000259" key="2">
    <source>
        <dbReference type="PROSITE" id="PS50181"/>
    </source>
</evidence>
<protein>
    <recommendedName>
        <fullName evidence="2">F-box domain-containing protein</fullName>
    </recommendedName>
</protein>
<name>R8BQP4_PHAM7</name>
<dbReference type="GeneID" id="19323194"/>
<dbReference type="eggNOG" id="ENOG502T4UE">
    <property type="taxonomic scope" value="Eukaryota"/>
</dbReference>
<dbReference type="EMBL" id="KB932987">
    <property type="protein sequence ID" value="EOO01605.1"/>
    <property type="molecule type" value="Genomic_DNA"/>
</dbReference>
<proteinExistence type="predicted"/>
<dbReference type="Proteomes" id="UP000014074">
    <property type="component" value="Unassembled WGS sequence"/>
</dbReference>
<feature type="compositionally biased region" description="Polar residues" evidence="1">
    <location>
        <begin position="17"/>
        <end position="26"/>
    </location>
</feature>
<feature type="domain" description="F-box" evidence="2">
    <location>
        <begin position="73"/>
        <end position="119"/>
    </location>
</feature>
<feature type="compositionally biased region" description="Basic residues" evidence="1">
    <location>
        <begin position="1"/>
        <end position="16"/>
    </location>
</feature>
<dbReference type="InterPro" id="IPR036047">
    <property type="entry name" value="F-box-like_dom_sf"/>
</dbReference>
<reference evidence="4" key="1">
    <citation type="journal article" date="2013" name="Genome Announc.">
        <title>Draft genome sequence of the ascomycete Phaeoacremonium aleophilum strain UCR-PA7, a causal agent of the esca disease complex in grapevines.</title>
        <authorList>
            <person name="Blanco-Ulate B."/>
            <person name="Rolshausen P."/>
            <person name="Cantu D."/>
        </authorList>
    </citation>
    <scope>NUCLEOTIDE SEQUENCE [LARGE SCALE GENOMIC DNA]</scope>
    <source>
        <strain evidence="4">UCR-PA7</strain>
    </source>
</reference>
<dbReference type="InterPro" id="IPR001810">
    <property type="entry name" value="F-box_dom"/>
</dbReference>
<accession>R8BQP4</accession>
<dbReference type="SMART" id="SM00256">
    <property type="entry name" value="FBOX"/>
    <property type="match status" value="1"/>
</dbReference>
<feature type="compositionally biased region" description="Low complexity" evidence="1">
    <location>
        <begin position="41"/>
        <end position="65"/>
    </location>
</feature>
<keyword evidence="4" id="KW-1185">Reference proteome</keyword>
<dbReference type="OrthoDB" id="5139943at2759"/>
<dbReference type="PROSITE" id="PS50181">
    <property type="entry name" value="FBOX"/>
    <property type="match status" value="1"/>
</dbReference>
<sequence length="517" mass="56577">MLSLRSKLHSAIRQTRKPSTGRSSGSPKGVVGADANDGGRSSSSSSVPPLAGSSPSAAGGGESSSSAPQQTFAISLCTLPAELLRKIASCCDIADILSLSRTSRQLRDLLDDPLVYQESLRLHMAALTTTSTPGKDALIDALGVQLADDDAARSVWESFAVAIRQRASLKTEIVSLLPPLTKPDRSPAPETGGPDREVVEELEGKLGVSSTLLVLGYSDLCDLELGYELLGINNWSIKQKIWPESRLLGDKQLSLQLAFCTAMSLLQPADWALVKKQPPNKFKLAALAIKREFQGEQMSPMNAAFCNSWDGLQTRSLQLAAVITYLMKSAEKPDLPLADKIPFINPLPHNGDPRSRPRLPLLDRGRGSYLATTAQSWQEWYTSRIREMIESIEEEEWYGYYIYALNIGTSSDPAMEGIQFTTGAADAKGNITLEAKDAMDGIVRGFNFAGSINRTTGIVSLKKQYIGAHQWTYEGVMTPLGIVGEWGRAQQGMFGHFWLYKRSWIDNNAKPEREIYY</sequence>
<dbReference type="AlphaFoldDB" id="R8BQP4"/>